<evidence type="ECO:0000313" key="2">
    <source>
        <dbReference type="Proteomes" id="UP000238634"/>
    </source>
</evidence>
<gene>
    <name evidence="1" type="ORF">C7B65_25520</name>
</gene>
<dbReference type="Proteomes" id="UP000238634">
    <property type="component" value="Unassembled WGS sequence"/>
</dbReference>
<sequence length="145" mass="16488">MLQKRGGLTRRRAECFVRLWAYLLLKQQEELEGIIPQPLSSLEPPEGSIACTHREAAELFYGDQERGSDRAAGMMIDRLAALGLLEKQYDGQTLCLEVRSLPELTLLKIEEPVELFMDDFNPRTDAIPVAYLYARSYSNPKSVVR</sequence>
<protein>
    <submittedName>
        <fullName evidence="1">Uncharacterized protein</fullName>
    </submittedName>
</protein>
<dbReference type="EMBL" id="PVWG01000072">
    <property type="protein sequence ID" value="PSB14983.1"/>
    <property type="molecule type" value="Genomic_DNA"/>
</dbReference>
<keyword evidence="2" id="KW-1185">Reference proteome</keyword>
<reference evidence="1 2" key="1">
    <citation type="submission" date="2018-02" db="EMBL/GenBank/DDBJ databases">
        <authorList>
            <person name="Cohen D.B."/>
            <person name="Kent A.D."/>
        </authorList>
    </citation>
    <scope>NUCLEOTIDE SEQUENCE [LARGE SCALE GENOMIC DNA]</scope>
    <source>
        <strain evidence="1 2">ULC007</strain>
    </source>
</reference>
<dbReference type="STRING" id="1920490.GCA_001895925_03298"/>
<name>A0A2T1D3A0_9CYAN</name>
<proteinExistence type="predicted"/>
<accession>A0A2T1D3A0</accession>
<evidence type="ECO:0000313" key="1">
    <source>
        <dbReference type="EMBL" id="PSB14983.1"/>
    </source>
</evidence>
<organism evidence="1 2">
    <name type="scientific">Phormidesmis priestleyi ULC007</name>
    <dbReference type="NCBI Taxonomy" id="1920490"/>
    <lineage>
        <taxon>Bacteria</taxon>
        <taxon>Bacillati</taxon>
        <taxon>Cyanobacteriota</taxon>
        <taxon>Cyanophyceae</taxon>
        <taxon>Leptolyngbyales</taxon>
        <taxon>Leptolyngbyaceae</taxon>
        <taxon>Phormidesmis</taxon>
    </lineage>
</organism>
<comment type="caution">
    <text evidence="1">The sequence shown here is derived from an EMBL/GenBank/DDBJ whole genome shotgun (WGS) entry which is preliminary data.</text>
</comment>
<dbReference type="AlphaFoldDB" id="A0A2T1D3A0"/>
<reference evidence="1 2" key="2">
    <citation type="submission" date="2018-03" db="EMBL/GenBank/DDBJ databases">
        <title>The ancient ancestry and fast evolution of plastids.</title>
        <authorList>
            <person name="Moore K.R."/>
            <person name="Magnabosco C."/>
            <person name="Momper L."/>
            <person name="Gold D.A."/>
            <person name="Bosak T."/>
            <person name="Fournier G.P."/>
        </authorList>
    </citation>
    <scope>NUCLEOTIDE SEQUENCE [LARGE SCALE GENOMIC DNA]</scope>
    <source>
        <strain evidence="1 2">ULC007</strain>
    </source>
</reference>